<dbReference type="Proteomes" id="UP000199341">
    <property type="component" value="Unassembled WGS sequence"/>
</dbReference>
<evidence type="ECO:0000259" key="5">
    <source>
        <dbReference type="PROSITE" id="PS51118"/>
    </source>
</evidence>
<organism evidence="6 7">
    <name type="scientific">Actinacidiphila guanduensis</name>
    <dbReference type="NCBI Taxonomy" id="310781"/>
    <lineage>
        <taxon>Bacteria</taxon>
        <taxon>Bacillati</taxon>
        <taxon>Actinomycetota</taxon>
        <taxon>Actinomycetes</taxon>
        <taxon>Kitasatosporales</taxon>
        <taxon>Streptomycetaceae</taxon>
        <taxon>Actinacidiphila</taxon>
    </lineage>
</organism>
<dbReference type="OrthoDB" id="370168at2"/>
<dbReference type="InterPro" id="IPR036390">
    <property type="entry name" value="WH_DNA-bd_sf"/>
</dbReference>
<evidence type="ECO:0000256" key="2">
    <source>
        <dbReference type="ARBA" id="ARBA00023125"/>
    </source>
</evidence>
<dbReference type="GO" id="GO:0003677">
    <property type="term" value="F:DNA binding"/>
    <property type="evidence" value="ECO:0007669"/>
    <property type="project" value="UniProtKB-KW"/>
</dbReference>
<dbReference type="PANTHER" id="PTHR33204">
    <property type="entry name" value="TRANSCRIPTIONAL REGULATOR, MARR FAMILY"/>
    <property type="match status" value="1"/>
</dbReference>
<feature type="region of interest" description="Disordered" evidence="4">
    <location>
        <begin position="120"/>
        <end position="141"/>
    </location>
</feature>
<name>A0A1G9W5V5_9ACTN</name>
<feature type="domain" description="HTH hxlR-type" evidence="5">
    <location>
        <begin position="10"/>
        <end position="113"/>
    </location>
</feature>
<evidence type="ECO:0000313" key="7">
    <source>
        <dbReference type="Proteomes" id="UP000199341"/>
    </source>
</evidence>
<proteinExistence type="predicted"/>
<evidence type="ECO:0000256" key="4">
    <source>
        <dbReference type="SAM" id="MobiDB-lite"/>
    </source>
</evidence>
<evidence type="ECO:0000256" key="3">
    <source>
        <dbReference type="ARBA" id="ARBA00023163"/>
    </source>
</evidence>
<dbReference type="AlphaFoldDB" id="A0A1G9W5V5"/>
<dbReference type="STRING" id="310781.SAMN05216259_101515"/>
<evidence type="ECO:0000256" key="1">
    <source>
        <dbReference type="ARBA" id="ARBA00023015"/>
    </source>
</evidence>
<dbReference type="SUPFAM" id="SSF46785">
    <property type="entry name" value="Winged helix' DNA-binding domain"/>
    <property type="match status" value="1"/>
</dbReference>
<dbReference type="RefSeq" id="WP_093782556.1">
    <property type="nucleotide sequence ID" value="NZ_FNIE01000001.1"/>
</dbReference>
<keyword evidence="3" id="KW-0804">Transcription</keyword>
<reference evidence="6 7" key="1">
    <citation type="submission" date="2016-10" db="EMBL/GenBank/DDBJ databases">
        <authorList>
            <person name="de Groot N.N."/>
        </authorList>
    </citation>
    <scope>NUCLEOTIDE SEQUENCE [LARGE SCALE GENOMIC DNA]</scope>
    <source>
        <strain evidence="6 7">CGMCC 4.2022</strain>
    </source>
</reference>
<protein>
    <submittedName>
        <fullName evidence="6">Transcriptional regulator, HxlR family</fullName>
    </submittedName>
</protein>
<keyword evidence="7" id="KW-1185">Reference proteome</keyword>
<dbReference type="InterPro" id="IPR036388">
    <property type="entry name" value="WH-like_DNA-bd_sf"/>
</dbReference>
<dbReference type="PANTHER" id="PTHR33204:SF39">
    <property type="entry name" value="TRANSCRIPTIONAL REGULATORY PROTEIN"/>
    <property type="match status" value="1"/>
</dbReference>
<dbReference type="PROSITE" id="PS51118">
    <property type="entry name" value="HTH_HXLR"/>
    <property type="match status" value="1"/>
</dbReference>
<feature type="compositionally biased region" description="Low complexity" evidence="4">
    <location>
        <begin position="127"/>
        <end position="141"/>
    </location>
</feature>
<gene>
    <name evidence="6" type="ORF">SAMN05216259_101515</name>
</gene>
<dbReference type="Pfam" id="PF01638">
    <property type="entry name" value="HxlR"/>
    <property type="match status" value="1"/>
</dbReference>
<dbReference type="EMBL" id="FNIE01000001">
    <property type="protein sequence ID" value="SDM79606.1"/>
    <property type="molecule type" value="Genomic_DNA"/>
</dbReference>
<keyword evidence="1" id="KW-0805">Transcription regulation</keyword>
<accession>A0A1G9W5V5</accession>
<sequence>MPTIDAVEAGPGRDTLLRDVMDRIGDKWSMAVICRLEEGPLRFNALRRAVDGITQRMLSITVRRLERDGLITRTVEPSLPPRVEYALTERGGSLHRVLADLVAWTEDNLDAILRDRESYDAAHPEGAATSSPAASQAPRAS</sequence>
<dbReference type="InterPro" id="IPR002577">
    <property type="entry name" value="HTH_HxlR"/>
</dbReference>
<evidence type="ECO:0000313" key="6">
    <source>
        <dbReference type="EMBL" id="SDM79606.1"/>
    </source>
</evidence>
<keyword evidence="2" id="KW-0238">DNA-binding</keyword>
<dbReference type="Gene3D" id="1.10.10.10">
    <property type="entry name" value="Winged helix-like DNA-binding domain superfamily/Winged helix DNA-binding domain"/>
    <property type="match status" value="1"/>
</dbReference>